<dbReference type="Proteomes" id="UP000053240">
    <property type="component" value="Unassembled WGS sequence"/>
</dbReference>
<sequence length="697" mass="77532">MVTTFVLLMEFIGNKNRDVISALYHVPFNIGHMMLPLIAYHYRDYKKFLLVIAIPSAILLCYICLLPESARWLIAVKRTDEAIAILEKEAKISKRQVDIRKEVAAYAKTLTGPNAQKGSLADLFRTPNLRKNILCMSFNWMACSYCFYGVTQYVGHLSGNIFINVAASGSVALLGAFTSIPLMRACARKTVVVLFHFLCAVCLFALMFVPEGTLSVILACTGVVSSFIVFVVVYLYCSELFPTVVRNAAVGFSSMMARVGSMVAPFVINGADIAHWLPPLAFAILPLIACWVTFLLPETKDCELLTTLEEGENFGKNVANKPKYGRRKTLIFAVVMESLTGIVASFLPDFWSFTIIRMFLGISVGGIMVIGFVLLMEYVGIMYRDALSALFHVPFTMGHIALALFGYYIRDYTHLQLAISVVNMVLLFYICFLPESPRWLLAINKSSKAIALMERVAKFNNLPTDEIPTMTELYQMEHKSARMKRGSILDLFRTPNMRRNILIMAFLWLVCSYCFYGVAHYISHLTGDIYTNVIASGSVALCSCFISIPLIRFLRRKTLVIASELASSICLILIAFVPEGTISIVLGCTGVFFTFMVFIVVYLYCSEMFPTVVRNAAIGICSMMARVGSMIAPFIAGLRPFGIWCAPVAFGIFPLISAVLCLFLPETKNCELPMTIEEGEALGRNQNQNVTVAEDLT</sequence>
<evidence type="ECO:0000259" key="6">
    <source>
        <dbReference type="PROSITE" id="PS50850"/>
    </source>
</evidence>
<feature type="transmembrane region" description="Helical" evidence="5">
    <location>
        <begin position="415"/>
        <end position="433"/>
    </location>
</feature>
<dbReference type="InterPro" id="IPR005828">
    <property type="entry name" value="MFS_sugar_transport-like"/>
</dbReference>
<dbReference type="SUPFAM" id="SSF103473">
    <property type="entry name" value="MFS general substrate transporter"/>
    <property type="match status" value="2"/>
</dbReference>
<dbReference type="EMBL" id="KQ461195">
    <property type="protein sequence ID" value="KPJ06794.1"/>
    <property type="molecule type" value="Genomic_DNA"/>
</dbReference>
<keyword evidence="3 5" id="KW-1133">Transmembrane helix</keyword>
<dbReference type="InParanoid" id="A0A194QN60"/>
<dbReference type="STRING" id="76193.A0A194QN60"/>
<evidence type="ECO:0000256" key="1">
    <source>
        <dbReference type="ARBA" id="ARBA00004141"/>
    </source>
</evidence>
<dbReference type="PANTHER" id="PTHR24064">
    <property type="entry name" value="SOLUTE CARRIER FAMILY 22 MEMBER"/>
    <property type="match status" value="1"/>
</dbReference>
<feature type="transmembrane region" description="Helical" evidence="5">
    <location>
        <begin position="21"/>
        <end position="42"/>
    </location>
</feature>
<organism evidence="7 8">
    <name type="scientific">Papilio machaon</name>
    <name type="common">Old World swallowtail butterfly</name>
    <dbReference type="NCBI Taxonomy" id="76193"/>
    <lineage>
        <taxon>Eukaryota</taxon>
        <taxon>Metazoa</taxon>
        <taxon>Ecdysozoa</taxon>
        <taxon>Arthropoda</taxon>
        <taxon>Hexapoda</taxon>
        <taxon>Insecta</taxon>
        <taxon>Pterygota</taxon>
        <taxon>Neoptera</taxon>
        <taxon>Endopterygota</taxon>
        <taxon>Lepidoptera</taxon>
        <taxon>Glossata</taxon>
        <taxon>Ditrysia</taxon>
        <taxon>Papilionoidea</taxon>
        <taxon>Papilionidae</taxon>
        <taxon>Papilioninae</taxon>
        <taxon>Papilio</taxon>
    </lineage>
</organism>
<dbReference type="Gene3D" id="1.20.1250.20">
    <property type="entry name" value="MFS general substrate transporter like domains"/>
    <property type="match status" value="2"/>
</dbReference>
<evidence type="ECO:0000256" key="3">
    <source>
        <dbReference type="ARBA" id="ARBA00022989"/>
    </source>
</evidence>
<feature type="domain" description="Major facilitator superfamily (MFS) profile" evidence="6">
    <location>
        <begin position="214"/>
        <end position="669"/>
    </location>
</feature>
<evidence type="ECO:0000256" key="4">
    <source>
        <dbReference type="ARBA" id="ARBA00023136"/>
    </source>
</evidence>
<feature type="transmembrane region" description="Helical" evidence="5">
    <location>
        <begin position="354"/>
        <end position="375"/>
    </location>
</feature>
<dbReference type="InterPro" id="IPR005829">
    <property type="entry name" value="Sugar_transporter_CS"/>
</dbReference>
<evidence type="ECO:0000313" key="7">
    <source>
        <dbReference type="EMBL" id="KPJ06794.1"/>
    </source>
</evidence>
<evidence type="ECO:0000313" key="8">
    <source>
        <dbReference type="Proteomes" id="UP000053240"/>
    </source>
</evidence>
<dbReference type="InterPro" id="IPR036259">
    <property type="entry name" value="MFS_trans_sf"/>
</dbReference>
<feature type="transmembrane region" description="Helical" evidence="5">
    <location>
        <begin position="190"/>
        <end position="209"/>
    </location>
</feature>
<feature type="transmembrane region" description="Helical" evidence="5">
    <location>
        <begin position="529"/>
        <end position="551"/>
    </location>
</feature>
<feature type="transmembrane region" description="Helical" evidence="5">
    <location>
        <begin position="616"/>
        <end position="635"/>
    </location>
</feature>
<proteinExistence type="predicted"/>
<feature type="transmembrane region" description="Helical" evidence="5">
    <location>
        <begin position="501"/>
        <end position="523"/>
    </location>
</feature>
<evidence type="ECO:0000256" key="5">
    <source>
        <dbReference type="SAM" id="Phobius"/>
    </source>
</evidence>
<keyword evidence="2 5" id="KW-0812">Transmembrane</keyword>
<keyword evidence="4 5" id="KW-0472">Membrane</keyword>
<keyword evidence="8" id="KW-1185">Reference proteome</keyword>
<name>A0A194QN60_PAPMA</name>
<dbReference type="GO" id="GO:0022857">
    <property type="term" value="F:transmembrane transporter activity"/>
    <property type="evidence" value="ECO:0007669"/>
    <property type="project" value="InterPro"/>
</dbReference>
<protein>
    <submittedName>
        <fullName evidence="7">Solute carrier family 22 member 1</fullName>
    </submittedName>
</protein>
<feature type="transmembrane region" description="Helical" evidence="5">
    <location>
        <begin position="330"/>
        <end position="348"/>
    </location>
</feature>
<dbReference type="InterPro" id="IPR020846">
    <property type="entry name" value="MFS_dom"/>
</dbReference>
<dbReference type="GO" id="GO:0016020">
    <property type="term" value="C:membrane"/>
    <property type="evidence" value="ECO:0007669"/>
    <property type="project" value="UniProtKB-SubCell"/>
</dbReference>
<dbReference type="AlphaFoldDB" id="A0A194QN60"/>
<feature type="transmembrane region" description="Helical" evidence="5">
    <location>
        <begin position="641"/>
        <end position="664"/>
    </location>
</feature>
<feature type="transmembrane region" description="Helical" evidence="5">
    <location>
        <begin position="48"/>
        <end position="67"/>
    </location>
</feature>
<evidence type="ECO:0000256" key="2">
    <source>
        <dbReference type="ARBA" id="ARBA00022692"/>
    </source>
</evidence>
<gene>
    <name evidence="7" type="ORF">RR48_11841</name>
</gene>
<accession>A0A194QN60</accession>
<feature type="transmembrane region" description="Helical" evidence="5">
    <location>
        <begin position="387"/>
        <end position="409"/>
    </location>
</feature>
<reference evidence="7 8" key="1">
    <citation type="journal article" date="2015" name="Nat. Commun.">
        <title>Outbred genome sequencing and CRISPR/Cas9 gene editing in butterflies.</title>
        <authorList>
            <person name="Li X."/>
            <person name="Fan D."/>
            <person name="Zhang W."/>
            <person name="Liu G."/>
            <person name="Zhang L."/>
            <person name="Zhao L."/>
            <person name="Fang X."/>
            <person name="Chen L."/>
            <person name="Dong Y."/>
            <person name="Chen Y."/>
            <person name="Ding Y."/>
            <person name="Zhao R."/>
            <person name="Feng M."/>
            <person name="Zhu Y."/>
            <person name="Feng Y."/>
            <person name="Jiang X."/>
            <person name="Zhu D."/>
            <person name="Xiang H."/>
            <person name="Feng X."/>
            <person name="Li S."/>
            <person name="Wang J."/>
            <person name="Zhang G."/>
            <person name="Kronforst M.R."/>
            <person name="Wang W."/>
        </authorList>
    </citation>
    <scope>NUCLEOTIDE SEQUENCE [LARGE SCALE GENOMIC DNA]</scope>
    <source>
        <strain evidence="7">Ya'a_city_454_Pm</strain>
        <tissue evidence="7">Whole body</tissue>
    </source>
</reference>
<comment type="subcellular location">
    <subcellularLocation>
        <location evidence="1">Membrane</location>
        <topology evidence="1">Multi-pass membrane protein</topology>
    </subcellularLocation>
</comment>
<dbReference type="PROSITE" id="PS50850">
    <property type="entry name" value="MFS"/>
    <property type="match status" value="1"/>
</dbReference>
<feature type="transmembrane region" description="Helical" evidence="5">
    <location>
        <begin position="558"/>
        <end position="576"/>
    </location>
</feature>
<feature type="transmembrane region" description="Helical" evidence="5">
    <location>
        <begin position="161"/>
        <end position="183"/>
    </location>
</feature>
<feature type="transmembrane region" description="Helical" evidence="5">
    <location>
        <begin position="133"/>
        <end position="155"/>
    </location>
</feature>
<feature type="transmembrane region" description="Helical" evidence="5">
    <location>
        <begin position="274"/>
        <end position="296"/>
    </location>
</feature>
<feature type="transmembrane region" description="Helical" evidence="5">
    <location>
        <begin position="215"/>
        <end position="236"/>
    </location>
</feature>
<feature type="transmembrane region" description="Helical" evidence="5">
    <location>
        <begin position="582"/>
        <end position="604"/>
    </location>
</feature>
<dbReference type="PROSITE" id="PS00217">
    <property type="entry name" value="SUGAR_TRANSPORT_2"/>
    <property type="match status" value="1"/>
</dbReference>
<dbReference type="Pfam" id="PF00083">
    <property type="entry name" value="Sugar_tr"/>
    <property type="match status" value="2"/>
</dbReference>
<feature type="transmembrane region" description="Helical" evidence="5">
    <location>
        <begin position="248"/>
        <end position="268"/>
    </location>
</feature>